<dbReference type="InterPro" id="IPR018060">
    <property type="entry name" value="HTH_AraC"/>
</dbReference>
<dbReference type="SUPFAM" id="SSF46689">
    <property type="entry name" value="Homeodomain-like"/>
    <property type="match status" value="1"/>
</dbReference>
<evidence type="ECO:0000259" key="4">
    <source>
        <dbReference type="PROSITE" id="PS01124"/>
    </source>
</evidence>
<evidence type="ECO:0000256" key="2">
    <source>
        <dbReference type="ARBA" id="ARBA00023125"/>
    </source>
</evidence>
<dbReference type="PANTHER" id="PTHR46796">
    <property type="entry name" value="HTH-TYPE TRANSCRIPTIONAL ACTIVATOR RHAS-RELATED"/>
    <property type="match status" value="1"/>
</dbReference>
<dbReference type="eggNOG" id="COG2207">
    <property type="taxonomic scope" value="Bacteria"/>
</dbReference>
<keyword evidence="6" id="KW-1185">Reference proteome</keyword>
<dbReference type="EMBL" id="CP000781">
    <property type="protein sequence ID" value="ABS65850.1"/>
    <property type="molecule type" value="Genomic_DNA"/>
</dbReference>
<dbReference type="PANTHER" id="PTHR46796:SF12">
    <property type="entry name" value="HTH-TYPE DNA-BINDING TRANSCRIPTIONAL ACTIVATOR EUTR"/>
    <property type="match status" value="1"/>
</dbReference>
<dbReference type="PhylomeDB" id="A7ICV7"/>
<name>A7ICV7_XANP2</name>
<dbReference type="KEGG" id="xau:Xaut_0594"/>
<proteinExistence type="predicted"/>
<dbReference type="STRING" id="78245.Xaut_0594"/>
<reference evidence="5 6" key="1">
    <citation type="submission" date="2007-07" db="EMBL/GenBank/DDBJ databases">
        <title>Complete sequence of chromosome of Xanthobacter autotrophicus Py2.</title>
        <authorList>
            <consortium name="US DOE Joint Genome Institute"/>
            <person name="Copeland A."/>
            <person name="Lucas S."/>
            <person name="Lapidus A."/>
            <person name="Barry K."/>
            <person name="Glavina del Rio T."/>
            <person name="Hammon N."/>
            <person name="Israni S."/>
            <person name="Dalin E."/>
            <person name="Tice H."/>
            <person name="Pitluck S."/>
            <person name="Sims D."/>
            <person name="Brettin T."/>
            <person name="Bruce D."/>
            <person name="Detter J.C."/>
            <person name="Han C."/>
            <person name="Tapia R."/>
            <person name="Brainard J."/>
            <person name="Schmutz J."/>
            <person name="Larimer F."/>
            <person name="Land M."/>
            <person name="Hauser L."/>
            <person name="Kyrpides N."/>
            <person name="Kim E."/>
            <person name="Ensigns S.A."/>
            <person name="Richardson P."/>
        </authorList>
    </citation>
    <scope>NUCLEOTIDE SEQUENCE [LARGE SCALE GENOMIC DNA]</scope>
    <source>
        <strain evidence="6">ATCC BAA-1158 / Py2</strain>
    </source>
</reference>
<dbReference type="OrthoDB" id="7285481at2"/>
<dbReference type="InterPro" id="IPR050204">
    <property type="entry name" value="AraC_XylS_family_regulators"/>
</dbReference>
<dbReference type="Gene3D" id="1.10.10.60">
    <property type="entry name" value="Homeodomain-like"/>
    <property type="match status" value="1"/>
</dbReference>
<keyword evidence="3" id="KW-0804">Transcription</keyword>
<keyword evidence="1" id="KW-0805">Transcription regulation</keyword>
<gene>
    <name evidence="5" type="ordered locus">Xaut_0594</name>
</gene>
<dbReference type="SMART" id="SM00342">
    <property type="entry name" value="HTH_ARAC"/>
    <property type="match status" value="1"/>
</dbReference>
<dbReference type="PROSITE" id="PS00041">
    <property type="entry name" value="HTH_ARAC_FAMILY_1"/>
    <property type="match status" value="1"/>
</dbReference>
<evidence type="ECO:0000256" key="3">
    <source>
        <dbReference type="ARBA" id="ARBA00023163"/>
    </source>
</evidence>
<sequence length="326" mass="35665">MTLFHASQWSVLRLSGIENLSEAVHGAGLNAVQLSATPVTASLAFTERRSIRFTTGIIDNQVSLSGPLSEDMITLGLGIDLPPGTRHWLNDVTSGNVGVFMPGDEHDALYAPGSLYAVLSLSGDVLEEEAAQRELVLTPKELGGSGIHGQRLAASQLALIKNLFQSIHAPLGDGAVSRMDPAAYFLNALVEHVGRPPRASIGVLDPRGHERIVRRARAFIHENLGSPLSVERIATAAATSPRTLHRAFQMLLDETPYSYVLKLRLHRIRYDVISDTERTTTLATIANHWGISELGRLSGWYRELFGELPSQTRRRLAREGDPPRLH</sequence>
<evidence type="ECO:0000256" key="1">
    <source>
        <dbReference type="ARBA" id="ARBA00023015"/>
    </source>
</evidence>
<dbReference type="InterPro" id="IPR009057">
    <property type="entry name" value="Homeodomain-like_sf"/>
</dbReference>
<evidence type="ECO:0000313" key="6">
    <source>
        <dbReference type="Proteomes" id="UP000002417"/>
    </source>
</evidence>
<dbReference type="Proteomes" id="UP000002417">
    <property type="component" value="Chromosome"/>
</dbReference>
<dbReference type="InterPro" id="IPR018062">
    <property type="entry name" value="HTH_AraC-typ_CS"/>
</dbReference>
<evidence type="ECO:0000313" key="5">
    <source>
        <dbReference type="EMBL" id="ABS65850.1"/>
    </source>
</evidence>
<accession>A7ICV7</accession>
<dbReference type="PROSITE" id="PS01124">
    <property type="entry name" value="HTH_ARAC_FAMILY_2"/>
    <property type="match status" value="1"/>
</dbReference>
<dbReference type="AlphaFoldDB" id="A7ICV7"/>
<dbReference type="GO" id="GO:0003700">
    <property type="term" value="F:DNA-binding transcription factor activity"/>
    <property type="evidence" value="ECO:0007669"/>
    <property type="project" value="InterPro"/>
</dbReference>
<feature type="domain" description="HTH araC/xylS-type" evidence="4">
    <location>
        <begin position="214"/>
        <end position="315"/>
    </location>
</feature>
<keyword evidence="2" id="KW-0238">DNA-binding</keyword>
<organism evidence="5 6">
    <name type="scientific">Xanthobacter autotrophicus (strain ATCC BAA-1158 / Py2)</name>
    <dbReference type="NCBI Taxonomy" id="78245"/>
    <lineage>
        <taxon>Bacteria</taxon>
        <taxon>Pseudomonadati</taxon>
        <taxon>Pseudomonadota</taxon>
        <taxon>Alphaproteobacteria</taxon>
        <taxon>Hyphomicrobiales</taxon>
        <taxon>Xanthobacteraceae</taxon>
        <taxon>Xanthobacter</taxon>
    </lineage>
</organism>
<dbReference type="HOGENOM" id="CLU_047930_2_2_5"/>
<protein>
    <submittedName>
        <fullName evidence="5">Helix-turn-helix-domain containing protein AraC type</fullName>
    </submittedName>
</protein>
<dbReference type="Pfam" id="PF12833">
    <property type="entry name" value="HTH_18"/>
    <property type="match status" value="1"/>
</dbReference>
<dbReference type="GO" id="GO:0043565">
    <property type="term" value="F:sequence-specific DNA binding"/>
    <property type="evidence" value="ECO:0007669"/>
    <property type="project" value="InterPro"/>
</dbReference>